<evidence type="ECO:0000313" key="1">
    <source>
        <dbReference type="EMBL" id="OIQ71939.1"/>
    </source>
</evidence>
<name>A0A1J5Q3A0_9ZZZZ</name>
<protein>
    <submittedName>
        <fullName evidence="1">Uncharacterized protein</fullName>
    </submittedName>
</protein>
<reference evidence="1" key="1">
    <citation type="submission" date="2016-10" db="EMBL/GenBank/DDBJ databases">
        <title>Sequence of Gallionella enrichment culture.</title>
        <authorList>
            <person name="Poehlein A."/>
            <person name="Muehling M."/>
            <person name="Daniel R."/>
        </authorList>
    </citation>
    <scope>NUCLEOTIDE SEQUENCE</scope>
</reference>
<organism evidence="1">
    <name type="scientific">mine drainage metagenome</name>
    <dbReference type="NCBI Taxonomy" id="410659"/>
    <lineage>
        <taxon>unclassified sequences</taxon>
        <taxon>metagenomes</taxon>
        <taxon>ecological metagenomes</taxon>
    </lineage>
</organism>
<proteinExistence type="predicted"/>
<sequence>MRVFYGDRETGRDWLEEFDTIGRIGRSTGSMKVPLLVPVGEHGGPAILDDCVVKLMDAKTGRVLYQHPKYHQPECEIRVLETPIKAGRGKPYTHGVWVGGTNHANFQSHAKAAAWVGFMAGETCRPFN</sequence>
<accession>A0A1J5Q3A0</accession>
<comment type="caution">
    <text evidence="1">The sequence shown here is derived from an EMBL/GenBank/DDBJ whole genome shotgun (WGS) entry which is preliminary data.</text>
</comment>
<dbReference type="AlphaFoldDB" id="A0A1J5Q3A0"/>
<dbReference type="EMBL" id="MLJW01003493">
    <property type="protein sequence ID" value="OIQ71939.1"/>
    <property type="molecule type" value="Genomic_DNA"/>
</dbReference>
<gene>
    <name evidence="1" type="ORF">GALL_464440</name>
</gene>